<accession>M1L7L0</accession>
<evidence type="ECO:0000256" key="2">
    <source>
        <dbReference type="ARBA" id="ARBA00022475"/>
    </source>
</evidence>
<evidence type="ECO:0000313" key="8">
    <source>
        <dbReference type="EMBL" id="AGF34226.1"/>
    </source>
</evidence>
<evidence type="ECO:0000256" key="5">
    <source>
        <dbReference type="ARBA" id="ARBA00023136"/>
    </source>
</evidence>
<dbReference type="InterPro" id="IPR050833">
    <property type="entry name" value="Poly_Biosynth_Transport"/>
</dbReference>
<feature type="transmembrane region" description="Helical" evidence="6">
    <location>
        <begin position="132"/>
        <end position="152"/>
    </location>
</feature>
<dbReference type="EMBL" id="JX102570">
    <property type="protein sequence ID" value="AGF34208.1"/>
    <property type="molecule type" value="Genomic_DNA"/>
</dbReference>
<feature type="transmembrane region" description="Helical" evidence="6">
    <location>
        <begin position="310"/>
        <end position="335"/>
    </location>
</feature>
<feature type="transmembrane region" description="Helical" evidence="6">
    <location>
        <begin position="61"/>
        <end position="79"/>
    </location>
</feature>
<dbReference type="AlphaFoldDB" id="M1L7L0"/>
<feature type="transmembrane region" description="Helical" evidence="6">
    <location>
        <begin position="402"/>
        <end position="424"/>
    </location>
</feature>
<dbReference type="EMBL" id="JX102571">
    <property type="protein sequence ID" value="AGF34226.1"/>
    <property type="molecule type" value="Genomic_DNA"/>
</dbReference>
<dbReference type="Pfam" id="PF01943">
    <property type="entry name" value="Polysacc_synt"/>
    <property type="match status" value="1"/>
</dbReference>
<dbReference type="GO" id="GO:0005886">
    <property type="term" value="C:plasma membrane"/>
    <property type="evidence" value="ECO:0007669"/>
    <property type="project" value="UniProtKB-SubCell"/>
</dbReference>
<evidence type="ECO:0000256" key="6">
    <source>
        <dbReference type="SAM" id="Phobius"/>
    </source>
</evidence>
<feature type="transmembrane region" description="Helical" evidence="6">
    <location>
        <begin position="436"/>
        <end position="454"/>
    </location>
</feature>
<feature type="transmembrane region" description="Helical" evidence="6">
    <location>
        <begin position="341"/>
        <end position="361"/>
    </location>
</feature>
<feature type="transmembrane region" description="Helical" evidence="6">
    <location>
        <begin position="27"/>
        <end position="49"/>
    </location>
</feature>
<dbReference type="PANTHER" id="PTHR30250">
    <property type="entry name" value="PST FAMILY PREDICTED COLANIC ACID TRANSPORTER"/>
    <property type="match status" value="1"/>
</dbReference>
<evidence type="ECO:0000313" key="9">
    <source>
        <dbReference type="EMBL" id="AGF34244.1"/>
    </source>
</evidence>
<sequence length="487" mass="56745">MENRVKDWHKLWNYKSRYEEMSVGMKAALWYTVANFIQKGFVFLSTPILTRILNVNDYGTLILYQSWFVLFAIFATLNLSQTAYNKGLVEFENDKDNFTFSLLFLSKTITIIVAFLYFTFNILVKDSTGLTPSFMIFLFSDILFNISIEFYLARQRFEFKYRKAVLISTFSSFFIVAISTTILLAIKNDLFIKIVLDAIIRIIFGLYCFYLLFFSGRRQLKIEKKYIKYGLSYSLPLIPHFLSHYILNQSDRLMINMFDGKEKLAIYSLAYSVSMIMFLFTNAINQSIMPHTFQALKKKDYCGIHGSTKWLFVVVGGITALSILFAPELIVILGGNKYKESIWLVPPIAISVYFLFVYSMFSNISFYYKMNKLISLVSTGAALSNIILNYIFINIFGYQAAAYTTLLCYILLAFSHFFLYRFLLKKEEIHEELYNMKMILIISLILLIILFLILVIYNLAIIRYAIIAIILFLLFTKRNKIITSLKS</sequence>
<evidence type="ECO:0000256" key="1">
    <source>
        <dbReference type="ARBA" id="ARBA00004651"/>
    </source>
</evidence>
<feature type="transmembrane region" description="Helical" evidence="6">
    <location>
        <begin position="266"/>
        <end position="289"/>
    </location>
</feature>
<evidence type="ECO:0000256" key="4">
    <source>
        <dbReference type="ARBA" id="ARBA00022989"/>
    </source>
</evidence>
<comment type="subcellular location">
    <subcellularLocation>
        <location evidence="1">Cell membrane</location>
        <topology evidence="1">Multi-pass membrane protein</topology>
    </subcellularLocation>
</comment>
<feature type="transmembrane region" description="Helical" evidence="6">
    <location>
        <begin position="164"/>
        <end position="186"/>
    </location>
</feature>
<feature type="transmembrane region" description="Helical" evidence="6">
    <location>
        <begin position="460"/>
        <end position="476"/>
    </location>
</feature>
<dbReference type="InterPro" id="IPR002797">
    <property type="entry name" value="Polysacc_synth"/>
</dbReference>
<dbReference type="RefSeq" id="WP_013315038.1">
    <property type="nucleotide sequence ID" value="NZ_CP089949.1"/>
</dbReference>
<proteinExistence type="predicted"/>
<reference evidence="8" key="1">
    <citation type="journal article" date="2013" name="J. Biol. Chem.">
        <title>Streptococcus pneumoniae Serotype 11D Has a Bispecific Glycosyltransferase and Expresses Two Different Capsular Polysaccharide Repeating Units.</title>
        <authorList>
            <person name="Oliver M.B."/>
            <person name="Jones C."/>
            <person name="Larson T.R."/>
            <person name="Calix J.J."/>
            <person name="Zartler E.R."/>
            <person name="Yother J."/>
            <person name="Nahm M.H."/>
        </authorList>
    </citation>
    <scope>NUCLEOTIDE SEQUENCE</scope>
    <source>
        <strain evidence="8">MBO128</strain>
        <strain evidence="7">MBO129</strain>
        <strain evidence="9">MBO130</strain>
    </source>
</reference>
<keyword evidence="4 6" id="KW-1133">Transmembrane helix</keyword>
<keyword evidence="5 6" id="KW-0472">Membrane</keyword>
<dbReference type="PANTHER" id="PTHR30250:SF11">
    <property type="entry name" value="O-ANTIGEN TRANSPORTER-RELATED"/>
    <property type="match status" value="1"/>
</dbReference>
<dbReference type="EMBL" id="JX102572">
    <property type="protein sequence ID" value="AGF34244.1"/>
    <property type="molecule type" value="Genomic_DNA"/>
</dbReference>
<feature type="transmembrane region" description="Helical" evidence="6">
    <location>
        <begin position="100"/>
        <end position="120"/>
    </location>
</feature>
<organism evidence="8">
    <name type="scientific">Streptococcus pneumoniae</name>
    <dbReference type="NCBI Taxonomy" id="1313"/>
    <lineage>
        <taxon>Bacteria</taxon>
        <taxon>Bacillati</taxon>
        <taxon>Bacillota</taxon>
        <taxon>Bacilli</taxon>
        <taxon>Lactobacillales</taxon>
        <taxon>Streptococcaceae</taxon>
        <taxon>Streptococcus</taxon>
    </lineage>
</organism>
<evidence type="ECO:0000256" key="3">
    <source>
        <dbReference type="ARBA" id="ARBA00022692"/>
    </source>
</evidence>
<feature type="transmembrane region" description="Helical" evidence="6">
    <location>
        <begin position="192"/>
        <end position="214"/>
    </location>
</feature>
<name>M1L7L0_STREE</name>
<feature type="transmembrane region" description="Helical" evidence="6">
    <location>
        <begin position="373"/>
        <end position="396"/>
    </location>
</feature>
<keyword evidence="2" id="KW-1003">Cell membrane</keyword>
<evidence type="ECO:0000313" key="7">
    <source>
        <dbReference type="EMBL" id="AGF34208.1"/>
    </source>
</evidence>
<keyword evidence="3 6" id="KW-0812">Transmembrane</keyword>
<protein>
    <submittedName>
        <fullName evidence="8">Flippase Wzx3</fullName>
    </submittedName>
</protein>
<feature type="transmembrane region" description="Helical" evidence="6">
    <location>
        <begin position="226"/>
        <end position="246"/>
    </location>
</feature>